<evidence type="ECO:0000313" key="3">
    <source>
        <dbReference type="Proteomes" id="UP000245591"/>
    </source>
</evidence>
<dbReference type="Proteomes" id="UP000245591">
    <property type="component" value="Unassembled WGS sequence"/>
</dbReference>
<organism evidence="2 3">
    <name type="scientific">Smittium angustum</name>
    <dbReference type="NCBI Taxonomy" id="133377"/>
    <lineage>
        <taxon>Eukaryota</taxon>
        <taxon>Fungi</taxon>
        <taxon>Fungi incertae sedis</taxon>
        <taxon>Zoopagomycota</taxon>
        <taxon>Kickxellomycotina</taxon>
        <taxon>Harpellomycetes</taxon>
        <taxon>Harpellales</taxon>
        <taxon>Legeriomycetaceae</taxon>
        <taxon>Smittium</taxon>
    </lineage>
</organism>
<evidence type="ECO:0000256" key="1">
    <source>
        <dbReference type="SAM" id="Phobius"/>
    </source>
</evidence>
<proteinExistence type="predicted"/>
<comment type="caution">
    <text evidence="2">The sequence shown here is derived from an EMBL/GenBank/DDBJ whole genome shotgun (WGS) entry which is preliminary data.</text>
</comment>
<keyword evidence="1" id="KW-0472">Membrane</keyword>
<evidence type="ECO:0000313" key="2">
    <source>
        <dbReference type="EMBL" id="PWA01079.1"/>
    </source>
</evidence>
<gene>
    <name evidence="2" type="ORF">BB558_002873</name>
</gene>
<accession>A0A2U1J7T0</accession>
<keyword evidence="1" id="KW-1133">Transmembrane helix</keyword>
<keyword evidence="1" id="KW-0812">Transmembrane</keyword>
<protein>
    <submittedName>
        <fullName evidence="2">Uncharacterized protein</fullName>
    </submittedName>
</protein>
<dbReference type="AlphaFoldDB" id="A0A2U1J7T0"/>
<feature type="transmembrane region" description="Helical" evidence="1">
    <location>
        <begin position="12"/>
        <end position="41"/>
    </location>
</feature>
<keyword evidence="3" id="KW-1185">Reference proteome</keyword>
<reference evidence="2 3" key="1">
    <citation type="journal article" date="2018" name="MBio">
        <title>Comparative Genomics Reveals the Core Gene Toolbox for the Fungus-Insect Symbiosis.</title>
        <authorList>
            <person name="Wang Y."/>
            <person name="Stata M."/>
            <person name="Wang W."/>
            <person name="Stajich J.E."/>
            <person name="White M.M."/>
            <person name="Moncalvo J.M."/>
        </authorList>
    </citation>
    <scope>NUCLEOTIDE SEQUENCE [LARGE SCALE GENOMIC DNA]</scope>
    <source>
        <strain evidence="2 3">AUS-126-30</strain>
    </source>
</reference>
<dbReference type="EMBL" id="MBFU01000231">
    <property type="protein sequence ID" value="PWA01079.1"/>
    <property type="molecule type" value="Genomic_DNA"/>
</dbReference>
<name>A0A2U1J7T0_SMIAN</name>
<sequence>MGYNILYYFGTLRYYIFSFPTILSLLFLLVFFLGFSVLFWAKKKRQPKINHSKIQTKSNIDAKNTFFGNQTRAIVKTESSTPKNINRLELIPSNPETKSKYSKVDAQSFVLQCARCGKKTKPGKQLSSSVFFGSSYCYVCTRDICKCSLRCIHFPEYHDQKGSRLFFPSSSRHQSFDPTPKLDPINP</sequence>